<feature type="signal peptide" evidence="1">
    <location>
        <begin position="1"/>
        <end position="23"/>
    </location>
</feature>
<keyword evidence="1" id="KW-0732">Signal</keyword>
<evidence type="ECO:0000256" key="1">
    <source>
        <dbReference type="SAM" id="SignalP"/>
    </source>
</evidence>
<comment type="caution">
    <text evidence="2">The sequence shown here is derived from an EMBL/GenBank/DDBJ whole genome shotgun (WGS) entry which is preliminary data.</text>
</comment>
<dbReference type="Gene3D" id="1.10.1740.10">
    <property type="match status" value="1"/>
</dbReference>
<dbReference type="InterPro" id="IPR013325">
    <property type="entry name" value="RNA_pol_sigma_r2"/>
</dbReference>
<keyword evidence="3" id="KW-1185">Reference proteome</keyword>
<name>A0A9W7FJL1_9STRA</name>
<dbReference type="EMBL" id="BRXX01000461">
    <property type="protein sequence ID" value="GMI13211.1"/>
    <property type="molecule type" value="Genomic_DNA"/>
</dbReference>
<dbReference type="GO" id="GO:0003700">
    <property type="term" value="F:DNA-binding transcription factor activity"/>
    <property type="evidence" value="ECO:0007669"/>
    <property type="project" value="InterPro"/>
</dbReference>
<organism evidence="2 3">
    <name type="scientific">Triparma verrucosa</name>
    <dbReference type="NCBI Taxonomy" id="1606542"/>
    <lineage>
        <taxon>Eukaryota</taxon>
        <taxon>Sar</taxon>
        <taxon>Stramenopiles</taxon>
        <taxon>Ochrophyta</taxon>
        <taxon>Bolidophyceae</taxon>
        <taxon>Parmales</taxon>
        <taxon>Triparmaceae</taxon>
        <taxon>Triparma</taxon>
    </lineage>
</organism>
<proteinExistence type="predicted"/>
<dbReference type="SUPFAM" id="SSF88946">
    <property type="entry name" value="Sigma2 domain of RNA polymerase sigma factors"/>
    <property type="match status" value="1"/>
</dbReference>
<gene>
    <name evidence="2" type="ORF">TrVE_jg11024</name>
</gene>
<dbReference type="GO" id="GO:0006352">
    <property type="term" value="P:DNA-templated transcription initiation"/>
    <property type="evidence" value="ECO:0007669"/>
    <property type="project" value="InterPro"/>
</dbReference>
<accession>A0A9W7FJL1</accession>
<evidence type="ECO:0000313" key="3">
    <source>
        <dbReference type="Proteomes" id="UP001165160"/>
    </source>
</evidence>
<protein>
    <recommendedName>
        <fullName evidence="4">RNA polymerase sigma-70 region 2 domain-containing protein</fullName>
    </recommendedName>
</protein>
<evidence type="ECO:0008006" key="4">
    <source>
        <dbReference type="Google" id="ProtNLM"/>
    </source>
</evidence>
<sequence>MLPQPSLRTFLMILLLNLLPCNSYVQPQGPKQPKPSAQPKSKVPYYYPYFPPPKTYLTYNNEKSLADESSSPLNPGEVNVTKRDLLLESNLPLIPYFTKHYPESIREDMLSTASLALIISSEKYNGSSRFASYAGLWVKAMCRREARRYNYGWGGMRKAHREWDESSKQYYQGANGTLRESASDRDVKVMKSPLDVDGDAARLNLHTYDEGYEVRNFIDSLYTNLPETLTEFEKLVFLTRSNCDYDGCDLLDLSDAEFQPDLLSFREVCHRLRLDYETQGNRVAKGWAGACRKIRNSDWAAQNEDYIKNY</sequence>
<dbReference type="AlphaFoldDB" id="A0A9W7FJL1"/>
<feature type="chain" id="PRO_5040964109" description="RNA polymerase sigma-70 region 2 domain-containing protein" evidence="1">
    <location>
        <begin position="24"/>
        <end position="310"/>
    </location>
</feature>
<reference evidence="3" key="1">
    <citation type="journal article" date="2023" name="Commun. Biol.">
        <title>Genome analysis of Parmales, the sister group of diatoms, reveals the evolutionary specialization of diatoms from phago-mixotrophs to photoautotrophs.</title>
        <authorList>
            <person name="Ban H."/>
            <person name="Sato S."/>
            <person name="Yoshikawa S."/>
            <person name="Yamada K."/>
            <person name="Nakamura Y."/>
            <person name="Ichinomiya M."/>
            <person name="Sato N."/>
            <person name="Blanc-Mathieu R."/>
            <person name="Endo H."/>
            <person name="Kuwata A."/>
            <person name="Ogata H."/>
        </authorList>
    </citation>
    <scope>NUCLEOTIDE SEQUENCE [LARGE SCALE GENOMIC DNA]</scope>
    <source>
        <strain evidence="3">NIES 3699</strain>
    </source>
</reference>
<dbReference type="Proteomes" id="UP001165160">
    <property type="component" value="Unassembled WGS sequence"/>
</dbReference>
<evidence type="ECO:0000313" key="2">
    <source>
        <dbReference type="EMBL" id="GMI13211.1"/>
    </source>
</evidence>